<name>A0ABN7XHR7_GIGMA</name>
<proteinExistence type="predicted"/>
<accession>A0ABN7XHR7</accession>
<organism evidence="1 2">
    <name type="scientific">Gigaspora margarita</name>
    <dbReference type="NCBI Taxonomy" id="4874"/>
    <lineage>
        <taxon>Eukaryota</taxon>
        <taxon>Fungi</taxon>
        <taxon>Fungi incertae sedis</taxon>
        <taxon>Mucoromycota</taxon>
        <taxon>Glomeromycotina</taxon>
        <taxon>Glomeromycetes</taxon>
        <taxon>Diversisporales</taxon>
        <taxon>Gigasporaceae</taxon>
        <taxon>Gigaspora</taxon>
    </lineage>
</organism>
<protein>
    <submittedName>
        <fullName evidence="1">22556_t:CDS:1</fullName>
    </submittedName>
</protein>
<dbReference type="SUPFAM" id="SSF53098">
    <property type="entry name" value="Ribonuclease H-like"/>
    <property type="match status" value="1"/>
</dbReference>
<sequence length="154" mass="18193">LSWWKTCITTPPYLQLLGIKLFSITPHAAGCERIWSICGWMTGKRRANLSVESLESLVKIHSYYITNRKSELNLYNEYDLDDDEGTIWENLNLLEMVDLENNIFKDSTNNQVTENLIDEDELNTFIHDLEDEEDYNPNEIAQKHFDDIDDIYYY</sequence>
<dbReference type="EMBL" id="CAJVQB010139841">
    <property type="protein sequence ID" value="CAG8854570.1"/>
    <property type="molecule type" value="Genomic_DNA"/>
</dbReference>
<gene>
    <name evidence="1" type="ORF">GMARGA_LOCUS43391</name>
</gene>
<keyword evidence="2" id="KW-1185">Reference proteome</keyword>
<dbReference type="InterPro" id="IPR012337">
    <property type="entry name" value="RNaseH-like_sf"/>
</dbReference>
<evidence type="ECO:0000313" key="2">
    <source>
        <dbReference type="Proteomes" id="UP000789901"/>
    </source>
</evidence>
<evidence type="ECO:0000313" key="1">
    <source>
        <dbReference type="EMBL" id="CAG8854570.1"/>
    </source>
</evidence>
<dbReference type="Proteomes" id="UP000789901">
    <property type="component" value="Unassembled WGS sequence"/>
</dbReference>
<reference evidence="1 2" key="1">
    <citation type="submission" date="2021-06" db="EMBL/GenBank/DDBJ databases">
        <authorList>
            <person name="Kallberg Y."/>
            <person name="Tangrot J."/>
            <person name="Rosling A."/>
        </authorList>
    </citation>
    <scope>NUCLEOTIDE SEQUENCE [LARGE SCALE GENOMIC DNA]</scope>
    <source>
        <strain evidence="1 2">120-4 pot B 10/14</strain>
    </source>
</reference>
<comment type="caution">
    <text evidence="1">The sequence shown here is derived from an EMBL/GenBank/DDBJ whole genome shotgun (WGS) entry which is preliminary data.</text>
</comment>
<feature type="non-terminal residue" evidence="1">
    <location>
        <position position="1"/>
    </location>
</feature>